<evidence type="ECO:0000256" key="1">
    <source>
        <dbReference type="SAM" id="MobiDB-lite"/>
    </source>
</evidence>
<reference evidence="2" key="1">
    <citation type="journal article" date="2020" name="Stud. Mycol.">
        <title>101 Dothideomycetes genomes: a test case for predicting lifestyles and emergence of pathogens.</title>
        <authorList>
            <person name="Haridas S."/>
            <person name="Albert R."/>
            <person name="Binder M."/>
            <person name="Bloem J."/>
            <person name="Labutti K."/>
            <person name="Salamov A."/>
            <person name="Andreopoulos B."/>
            <person name="Baker S."/>
            <person name="Barry K."/>
            <person name="Bills G."/>
            <person name="Bluhm B."/>
            <person name="Cannon C."/>
            <person name="Castanera R."/>
            <person name="Culley D."/>
            <person name="Daum C."/>
            <person name="Ezra D."/>
            <person name="Gonzalez J."/>
            <person name="Henrissat B."/>
            <person name="Kuo A."/>
            <person name="Liang C."/>
            <person name="Lipzen A."/>
            <person name="Lutzoni F."/>
            <person name="Magnuson J."/>
            <person name="Mondo S."/>
            <person name="Nolan M."/>
            <person name="Ohm R."/>
            <person name="Pangilinan J."/>
            <person name="Park H.-J."/>
            <person name="Ramirez L."/>
            <person name="Alfaro M."/>
            <person name="Sun H."/>
            <person name="Tritt A."/>
            <person name="Yoshinaga Y."/>
            <person name="Zwiers L.-H."/>
            <person name="Turgeon B."/>
            <person name="Goodwin S."/>
            <person name="Spatafora J."/>
            <person name="Crous P."/>
            <person name="Grigoriev I."/>
        </authorList>
    </citation>
    <scope>NUCLEOTIDE SEQUENCE</scope>
    <source>
        <strain evidence="2">CBS 116005</strain>
    </source>
</reference>
<accession>A0A6G1L429</accession>
<name>A0A6G1L429_9PEZI</name>
<feature type="region of interest" description="Disordered" evidence="1">
    <location>
        <begin position="246"/>
        <end position="353"/>
    </location>
</feature>
<evidence type="ECO:0000313" key="3">
    <source>
        <dbReference type="Proteomes" id="UP000799436"/>
    </source>
</evidence>
<feature type="compositionally biased region" description="Acidic residues" evidence="1">
    <location>
        <begin position="246"/>
        <end position="273"/>
    </location>
</feature>
<feature type="compositionally biased region" description="Acidic residues" evidence="1">
    <location>
        <begin position="333"/>
        <end position="348"/>
    </location>
</feature>
<keyword evidence="3" id="KW-1185">Reference proteome</keyword>
<feature type="compositionally biased region" description="Acidic residues" evidence="1">
    <location>
        <begin position="283"/>
        <end position="309"/>
    </location>
</feature>
<proteinExistence type="predicted"/>
<sequence>MADRRTAPVDMITGVLPGEMRNARFQYHVPQATAILLREPYYPGGKPATAWSLRSDDHAKDKREYFTCDLHLSKKIFRDEHTSVFQKHVYDLNIAGLRATVTNFDFDPLIDRFMDVLTPTGESRRHNFPIMITLTINQEFVDWFRKDVRATSLYQWLEYADYHRRHYQWFDISYTAFLPPTGLKRYEEDFLAGFISGMVHNTFKGRQTPDLQRITDLYGEWYQNRPETEPEGVMDGEDVEMVDAEKEDMDAEDGEDEGAQADEDGEEEEDGLSWEDRQHFDDGESDENMSGESEDEDDGEVEEEREVDEFYWIRFGEEEDYDEEEDPAYREGFDDELAEGDDEEEQDPPEWYAEGHNWHYSVVGGRLVRL</sequence>
<organism evidence="2 3">
    <name type="scientific">Teratosphaeria nubilosa</name>
    <dbReference type="NCBI Taxonomy" id="161662"/>
    <lineage>
        <taxon>Eukaryota</taxon>
        <taxon>Fungi</taxon>
        <taxon>Dikarya</taxon>
        <taxon>Ascomycota</taxon>
        <taxon>Pezizomycotina</taxon>
        <taxon>Dothideomycetes</taxon>
        <taxon>Dothideomycetidae</taxon>
        <taxon>Mycosphaerellales</taxon>
        <taxon>Teratosphaeriaceae</taxon>
        <taxon>Teratosphaeria</taxon>
    </lineage>
</organism>
<evidence type="ECO:0000313" key="2">
    <source>
        <dbReference type="EMBL" id="KAF2767319.1"/>
    </source>
</evidence>
<protein>
    <submittedName>
        <fullName evidence="2">Uncharacterized protein</fullName>
    </submittedName>
</protein>
<dbReference type="EMBL" id="ML995858">
    <property type="protein sequence ID" value="KAF2767319.1"/>
    <property type="molecule type" value="Genomic_DNA"/>
</dbReference>
<dbReference type="Proteomes" id="UP000799436">
    <property type="component" value="Unassembled WGS sequence"/>
</dbReference>
<dbReference type="AlphaFoldDB" id="A0A6G1L429"/>
<gene>
    <name evidence="2" type="ORF">EJ03DRAFT_158823</name>
</gene>
<feature type="compositionally biased region" description="Acidic residues" evidence="1">
    <location>
        <begin position="317"/>
        <end position="326"/>
    </location>
</feature>